<gene>
    <name evidence="1" type="primary">TY3B-I_604</name>
    <name evidence="1" type="ORF">TNCV_2692021</name>
</gene>
<sequence length="129" mass="15297">MNIRPRDLISVFHPQAIPLEKKNCDLKPRLAILVGDQCYKWDAYLPILRFAKNTEKCDTTGQTTAFFRFYRELRTTHDVNHDLYAVIDNNSFVSEITPYLKEFLKITSIITERVEQKQDEKKKYADPRR</sequence>
<dbReference type="AlphaFoldDB" id="A0A8X6VZ33"/>
<evidence type="ECO:0000313" key="2">
    <source>
        <dbReference type="Proteomes" id="UP000887159"/>
    </source>
</evidence>
<dbReference type="Proteomes" id="UP000887159">
    <property type="component" value="Unassembled WGS sequence"/>
</dbReference>
<keyword evidence="2" id="KW-1185">Reference proteome</keyword>
<accession>A0A8X6VZ33</accession>
<comment type="caution">
    <text evidence="1">The sequence shown here is derived from an EMBL/GenBank/DDBJ whole genome shotgun (WGS) entry which is preliminary data.</text>
</comment>
<proteinExistence type="predicted"/>
<reference evidence="1" key="1">
    <citation type="submission" date="2020-08" db="EMBL/GenBank/DDBJ databases">
        <title>Multicomponent nature underlies the extraordinary mechanical properties of spider dragline silk.</title>
        <authorList>
            <person name="Kono N."/>
            <person name="Nakamura H."/>
            <person name="Mori M."/>
            <person name="Yoshida Y."/>
            <person name="Ohtoshi R."/>
            <person name="Malay A.D."/>
            <person name="Moran D.A.P."/>
            <person name="Tomita M."/>
            <person name="Numata K."/>
            <person name="Arakawa K."/>
        </authorList>
    </citation>
    <scope>NUCLEOTIDE SEQUENCE</scope>
</reference>
<dbReference type="EMBL" id="BMAU01021370">
    <property type="protein sequence ID" value="GFY25011.1"/>
    <property type="molecule type" value="Genomic_DNA"/>
</dbReference>
<evidence type="ECO:0000313" key="1">
    <source>
        <dbReference type="EMBL" id="GFY25011.1"/>
    </source>
</evidence>
<organism evidence="1 2">
    <name type="scientific">Trichonephila clavipes</name>
    <name type="common">Golden silk orbweaver</name>
    <name type="synonym">Nephila clavipes</name>
    <dbReference type="NCBI Taxonomy" id="2585209"/>
    <lineage>
        <taxon>Eukaryota</taxon>
        <taxon>Metazoa</taxon>
        <taxon>Ecdysozoa</taxon>
        <taxon>Arthropoda</taxon>
        <taxon>Chelicerata</taxon>
        <taxon>Arachnida</taxon>
        <taxon>Araneae</taxon>
        <taxon>Araneomorphae</taxon>
        <taxon>Entelegynae</taxon>
        <taxon>Araneoidea</taxon>
        <taxon>Nephilidae</taxon>
        <taxon>Trichonephila</taxon>
    </lineage>
</organism>
<name>A0A8X6VZ33_TRICX</name>
<protein>
    <submittedName>
        <fullName evidence="1">Transposon Ty3-I Gag-Pol polyprotein</fullName>
    </submittedName>
</protein>